<evidence type="ECO:0000313" key="2">
    <source>
        <dbReference type="Proteomes" id="UP001145742"/>
    </source>
</evidence>
<dbReference type="Proteomes" id="UP001145742">
    <property type="component" value="Unassembled WGS sequence"/>
</dbReference>
<gene>
    <name evidence="1" type="ORF">WISP_121681</name>
</gene>
<evidence type="ECO:0000313" key="1">
    <source>
        <dbReference type="EMBL" id="KAJ7408327.1"/>
    </source>
</evidence>
<dbReference type="EMBL" id="WHWB01034551">
    <property type="protein sequence ID" value="KAJ7408327.1"/>
    <property type="molecule type" value="Genomic_DNA"/>
</dbReference>
<reference evidence="1" key="1">
    <citation type="submission" date="2019-10" db="EMBL/GenBank/DDBJ databases">
        <authorList>
            <person name="Soares A.E.R."/>
            <person name="Aleixo A."/>
            <person name="Schneider P."/>
            <person name="Miyaki C.Y."/>
            <person name="Schneider M.P."/>
            <person name="Mello C."/>
            <person name="Vasconcelos A.T.R."/>
        </authorList>
    </citation>
    <scope>NUCLEOTIDE SEQUENCE</scope>
    <source>
        <tissue evidence="1">Muscle</tissue>
    </source>
</reference>
<name>A0ABQ9CYD7_9PASS</name>
<accession>A0ABQ9CYD7</accession>
<comment type="caution">
    <text evidence="1">The sequence shown here is derived from an EMBL/GenBank/DDBJ whole genome shotgun (WGS) entry which is preliminary data.</text>
</comment>
<organism evidence="1 2">
    <name type="scientific">Willisornis vidua</name>
    <name type="common">Xingu scale-backed antbird</name>
    <dbReference type="NCBI Taxonomy" id="1566151"/>
    <lineage>
        <taxon>Eukaryota</taxon>
        <taxon>Metazoa</taxon>
        <taxon>Chordata</taxon>
        <taxon>Craniata</taxon>
        <taxon>Vertebrata</taxon>
        <taxon>Euteleostomi</taxon>
        <taxon>Archelosauria</taxon>
        <taxon>Archosauria</taxon>
        <taxon>Dinosauria</taxon>
        <taxon>Saurischia</taxon>
        <taxon>Theropoda</taxon>
        <taxon>Coelurosauria</taxon>
        <taxon>Aves</taxon>
        <taxon>Neognathae</taxon>
        <taxon>Neoaves</taxon>
        <taxon>Telluraves</taxon>
        <taxon>Australaves</taxon>
        <taxon>Passeriformes</taxon>
        <taxon>Thamnophilidae</taxon>
        <taxon>Willisornis</taxon>
    </lineage>
</organism>
<keyword evidence="2" id="KW-1185">Reference proteome</keyword>
<proteinExistence type="predicted"/>
<protein>
    <submittedName>
        <fullName evidence="1">Uncharacterized protein</fullName>
    </submittedName>
</protein>
<sequence length="116" mass="12976">MLVSPRMVCSEGTVALKPSNLNMTYPCYFGWAALSHVDGLLLPEGRYLVPEEQKALHSSRLHPELYDADWDSEGRVTAADFVVDCNLGWTGCDQINSLSIEDANKFYDDDTTLIFI</sequence>